<feature type="compositionally biased region" description="Low complexity" evidence="2">
    <location>
        <begin position="979"/>
        <end position="999"/>
    </location>
</feature>
<dbReference type="GO" id="GO:0000785">
    <property type="term" value="C:chromatin"/>
    <property type="evidence" value="ECO:0007669"/>
    <property type="project" value="TreeGrafter"/>
</dbReference>
<feature type="region of interest" description="Disordered" evidence="2">
    <location>
        <begin position="53"/>
        <end position="138"/>
    </location>
</feature>
<evidence type="ECO:0000256" key="2">
    <source>
        <dbReference type="SAM" id="MobiDB-lite"/>
    </source>
</evidence>
<feature type="compositionally biased region" description="Basic and acidic residues" evidence="2">
    <location>
        <begin position="53"/>
        <end position="118"/>
    </location>
</feature>
<feature type="compositionally biased region" description="Basic and acidic residues" evidence="2">
    <location>
        <begin position="162"/>
        <end position="173"/>
    </location>
</feature>
<dbReference type="Gene3D" id="1.10.287.1490">
    <property type="match status" value="1"/>
</dbReference>
<protein>
    <submittedName>
        <fullName evidence="3">Uncharacterized protein</fullName>
    </submittedName>
</protein>
<dbReference type="AlphaFoldDB" id="A0A830H388"/>
<dbReference type="GO" id="GO:0007076">
    <property type="term" value="P:mitotic chromosome condensation"/>
    <property type="evidence" value="ECO:0007669"/>
    <property type="project" value="TreeGrafter"/>
</dbReference>
<proteinExistence type="predicted"/>
<feature type="compositionally biased region" description="Basic and acidic residues" evidence="2">
    <location>
        <begin position="239"/>
        <end position="274"/>
    </location>
</feature>
<dbReference type="EMBL" id="BNJQ01000001">
    <property type="protein sequence ID" value="GHP01454.1"/>
    <property type="molecule type" value="Genomic_DNA"/>
</dbReference>
<reference evidence="3" key="1">
    <citation type="submission" date="2020-10" db="EMBL/GenBank/DDBJ databases">
        <title>Unveiling of a novel bifunctional photoreceptor, Dualchrome1, isolated from a cosmopolitan green alga.</title>
        <authorList>
            <person name="Suzuki S."/>
            <person name="Kawachi M."/>
        </authorList>
    </citation>
    <scope>NUCLEOTIDE SEQUENCE</scope>
    <source>
        <strain evidence="3">NIES 2893</strain>
    </source>
</reference>
<feature type="region of interest" description="Disordered" evidence="2">
    <location>
        <begin position="1084"/>
        <end position="1192"/>
    </location>
</feature>
<dbReference type="GO" id="GO:0003682">
    <property type="term" value="F:chromatin binding"/>
    <property type="evidence" value="ECO:0007669"/>
    <property type="project" value="TreeGrafter"/>
</dbReference>
<feature type="compositionally biased region" description="Basic and acidic residues" evidence="2">
    <location>
        <begin position="1181"/>
        <end position="1192"/>
    </location>
</feature>
<gene>
    <name evidence="3" type="ORF">PPROV_000021000</name>
</gene>
<feature type="compositionally biased region" description="Low complexity" evidence="2">
    <location>
        <begin position="1103"/>
        <end position="1157"/>
    </location>
</feature>
<dbReference type="PANTHER" id="PTHR43941">
    <property type="entry name" value="STRUCTURAL MAINTENANCE OF CHROMOSOMES PROTEIN 2"/>
    <property type="match status" value="1"/>
</dbReference>
<dbReference type="GO" id="GO:0000796">
    <property type="term" value="C:condensin complex"/>
    <property type="evidence" value="ECO:0007669"/>
    <property type="project" value="TreeGrafter"/>
</dbReference>
<feature type="compositionally biased region" description="Polar residues" evidence="2">
    <location>
        <begin position="1090"/>
        <end position="1102"/>
    </location>
</feature>
<feature type="region of interest" description="Disordered" evidence="2">
    <location>
        <begin position="322"/>
        <end position="370"/>
    </location>
</feature>
<name>A0A830H388_9CHLO</name>
<evidence type="ECO:0000313" key="4">
    <source>
        <dbReference type="Proteomes" id="UP000660262"/>
    </source>
</evidence>
<feature type="region of interest" description="Disordered" evidence="2">
    <location>
        <begin position="153"/>
        <end position="280"/>
    </location>
</feature>
<feature type="compositionally biased region" description="Basic and acidic residues" evidence="2">
    <location>
        <begin position="190"/>
        <end position="212"/>
    </location>
</feature>
<feature type="compositionally biased region" description="Low complexity" evidence="2">
    <location>
        <begin position="119"/>
        <end position="132"/>
    </location>
</feature>
<evidence type="ECO:0000313" key="3">
    <source>
        <dbReference type="EMBL" id="GHP01454.1"/>
    </source>
</evidence>
<comment type="caution">
    <text evidence="3">The sequence shown here is derived from an EMBL/GenBank/DDBJ whole genome shotgun (WGS) entry which is preliminary data.</text>
</comment>
<feature type="compositionally biased region" description="Polar residues" evidence="2">
    <location>
        <begin position="213"/>
        <end position="229"/>
    </location>
</feature>
<dbReference type="PANTHER" id="PTHR43941:SF1">
    <property type="entry name" value="STRUCTURAL MAINTENANCE OF CHROMOSOMES PROTEIN 2"/>
    <property type="match status" value="1"/>
</dbReference>
<accession>A0A830H388</accession>
<dbReference type="Proteomes" id="UP000660262">
    <property type="component" value="Unassembled WGS sequence"/>
</dbReference>
<feature type="region of interest" description="Disordered" evidence="2">
    <location>
        <begin position="972"/>
        <end position="1011"/>
    </location>
</feature>
<keyword evidence="4" id="KW-1185">Reference proteome</keyword>
<sequence>MSRRGPPGAMSLGSGSRTSLLGEALGDVRQRWQEAKAEVASLRVELAEADAEKKSLKAALKRETERASQVSDELKNFKDGDETTAEQAKRSAAELENFRQRLSQKDQEITALKREKSSSSESTRSELQNLKETLAEEREALEEARAELAMLRVSAQASESARSTELRSTKDSISELSSRNSELEDELEDLEKKLASLTSENKRLRGDVETAKDSASSYTELKRSYSNVQRKLEDLEDEKEQREKELTESLREMKQRAKALEGERDDAVGHRETAEDALEDVQDRADELQGKLDRLGTRASHLEAELTETNRQFAKAKEELERERARYTEEVTSARRGVEAEKAESRRTRLDTEQRMETLKTRANNLMRERDETRNALHDAQGRAEAAEKALADQKYQLEKLRANLSDSEAEVLKLRDEVEEGEANQAELEETLRARENELSTTKRRMEAMRKESQDYKSNSENSIGKLAEAEAERDAKDAELISQQKKFAVDMRIANAREAELKDEVETVRGEAERTAALLARCRKDLDESRKNAAEVRAANTQLQLDMSSATENRESALGELSALQTALQASREKVYALEAEKDKLSSELHNELSGHEHALSVHMSRFDDAEKRVEAIRKQKAALERSHAEELESKDRVHRESIEALKRSLEDHAKAKAEAVKRADDLSRQLSDAIMGREDQETSLTKVQKDNIALQETCDRQSVELQKHQATILELRTLVDGTSDAKDREVAMLRNQMEEARKHAEDMQARMEQVRAQRVGDMETLNRERSEAQMRLESIESEHKSRLFEAEEIKRQLLESEQQRRALEERDTASADQMDYMKVQLNSANERCEMLAAKLKEMESSVVSTRREADGEFEKSEERVSELRRDLSLQRSQLLQMQEAIKERDRLIEMATRERDAMSKRAEEFEHLRHEEMLRSAKKRSALEIEVDARERAAAHLATLLRKERRKSETAMALALINTSPESDNLDARNLGVGASAPGEGAASSANGASPGVDKRNSRKSARVAEKWGTLAKAALRMKNRRTVAQRPWWQKAMGAWVLRSVMVTPVALVAQLVSDSVQRQRREQQEKVAQQAAAAAKRRTKASSMPRTVARTVNTGSATSSAPPSAMSTPSRAGTTPAPSPARTATSSAPASQPGSRASSAPSSPARSQPDGKPPVPTKVKSAPMSDLPPPPERNKKPPMDYRG</sequence>
<feature type="compositionally biased region" description="Basic and acidic residues" evidence="2">
    <location>
        <begin position="322"/>
        <end position="360"/>
    </location>
</feature>
<organism evidence="3 4">
    <name type="scientific">Pycnococcus provasolii</name>
    <dbReference type="NCBI Taxonomy" id="41880"/>
    <lineage>
        <taxon>Eukaryota</taxon>
        <taxon>Viridiplantae</taxon>
        <taxon>Chlorophyta</taxon>
        <taxon>Pseudoscourfieldiophyceae</taxon>
        <taxon>Pseudoscourfieldiales</taxon>
        <taxon>Pycnococcaceae</taxon>
        <taxon>Pycnococcus</taxon>
    </lineage>
</organism>
<feature type="coiled-coil region" evidence="1">
    <location>
        <begin position="726"/>
        <end position="915"/>
    </location>
</feature>
<dbReference type="GO" id="GO:0000793">
    <property type="term" value="C:condensed chromosome"/>
    <property type="evidence" value="ECO:0007669"/>
    <property type="project" value="TreeGrafter"/>
</dbReference>
<evidence type="ECO:0000256" key="1">
    <source>
        <dbReference type="SAM" id="Coils"/>
    </source>
</evidence>
<keyword evidence="1" id="KW-0175">Coiled coil</keyword>